<name>A0AA42B6E8_9GAMM</name>
<dbReference type="AlphaFoldDB" id="A0AA42B6E8"/>
<dbReference type="RefSeq" id="WP_251260042.1">
    <property type="nucleotide sequence ID" value="NZ_JAMQGP010000001.1"/>
</dbReference>
<dbReference type="Gene3D" id="1.20.120.450">
    <property type="entry name" value="dinb family like domain"/>
    <property type="match status" value="1"/>
</dbReference>
<dbReference type="SUPFAM" id="SSF109854">
    <property type="entry name" value="DinB/YfiT-like putative metalloenzymes"/>
    <property type="match status" value="1"/>
</dbReference>
<gene>
    <name evidence="1" type="ORF">NAF29_03220</name>
</gene>
<accession>A0AA42B6E8</accession>
<dbReference type="Proteomes" id="UP001165393">
    <property type="component" value="Unassembled WGS sequence"/>
</dbReference>
<dbReference type="PANTHER" id="PTHR36922:SF1">
    <property type="entry name" value="DUF1993 DOMAIN-CONTAINING PROTEIN"/>
    <property type="match status" value="1"/>
</dbReference>
<protein>
    <submittedName>
        <fullName evidence="1">DUF1993 domain-containing protein</fullName>
    </submittedName>
</protein>
<proteinExistence type="predicted"/>
<dbReference type="InterPro" id="IPR018531">
    <property type="entry name" value="DUF1993"/>
</dbReference>
<sequence>MPISPVPTFVRYLNQLAHMLDVLKSSPVRENILEHRLANDMFPLRQQVCVTIAFASRTCFPAANLEIPELNYTLTTFGELQAEIERIISLIQHIPETHFEELELRTVLTQAGDAELCLPGHEFLLSYAIPNFMFHLCAVYAIARSAGVDFGKQDFDGYHQYPKGFSF</sequence>
<keyword evidence="2" id="KW-1185">Reference proteome</keyword>
<comment type="caution">
    <text evidence="1">The sequence shown here is derived from an EMBL/GenBank/DDBJ whole genome shotgun (WGS) entry which is preliminary data.</text>
</comment>
<reference evidence="1 2" key="1">
    <citation type="journal article" date="2013" name="Antonie Van Leeuwenhoek">
        <title>Echinimonas agarilytica gen. nov., sp. nov., a new gammaproteobacterium isolated from the sea urchin Strongylocentrotus intermedius.</title>
        <authorList>
            <person name="Nedashkovskaya O.I."/>
            <person name="Stenkova A.M."/>
            <person name="Zhukova N.V."/>
            <person name="Van Trappen S."/>
            <person name="Lee J.S."/>
            <person name="Kim S.B."/>
        </authorList>
    </citation>
    <scope>NUCLEOTIDE SEQUENCE [LARGE SCALE GENOMIC DNA]</scope>
    <source>
        <strain evidence="1 2">KMM 6351</strain>
    </source>
</reference>
<dbReference type="Pfam" id="PF09351">
    <property type="entry name" value="DUF1993"/>
    <property type="match status" value="1"/>
</dbReference>
<evidence type="ECO:0000313" key="2">
    <source>
        <dbReference type="Proteomes" id="UP001165393"/>
    </source>
</evidence>
<dbReference type="PANTHER" id="PTHR36922">
    <property type="entry name" value="BLL2446 PROTEIN"/>
    <property type="match status" value="1"/>
</dbReference>
<organism evidence="1 2">
    <name type="scientific">Echinimonas agarilytica</name>
    <dbReference type="NCBI Taxonomy" id="1215918"/>
    <lineage>
        <taxon>Bacteria</taxon>
        <taxon>Pseudomonadati</taxon>
        <taxon>Pseudomonadota</taxon>
        <taxon>Gammaproteobacteria</taxon>
        <taxon>Alteromonadales</taxon>
        <taxon>Echinimonadaceae</taxon>
        <taxon>Echinimonas</taxon>
    </lineage>
</organism>
<evidence type="ECO:0000313" key="1">
    <source>
        <dbReference type="EMBL" id="MCM2678682.1"/>
    </source>
</evidence>
<dbReference type="InterPro" id="IPR034660">
    <property type="entry name" value="DinB/YfiT-like"/>
</dbReference>
<dbReference type="EMBL" id="JAMQGP010000001">
    <property type="protein sequence ID" value="MCM2678682.1"/>
    <property type="molecule type" value="Genomic_DNA"/>
</dbReference>